<evidence type="ECO:0000259" key="6">
    <source>
        <dbReference type="Pfam" id="PF05118"/>
    </source>
</evidence>
<evidence type="ECO:0000256" key="5">
    <source>
        <dbReference type="SAM" id="SignalP"/>
    </source>
</evidence>
<evidence type="ECO:0000256" key="1">
    <source>
        <dbReference type="ARBA" id="ARBA00007730"/>
    </source>
</evidence>
<dbReference type="EMBL" id="JAFCMP010000210">
    <property type="protein sequence ID" value="KAG5183449.1"/>
    <property type="molecule type" value="Genomic_DNA"/>
</dbReference>
<feature type="region of interest" description="Disordered" evidence="4">
    <location>
        <begin position="322"/>
        <end position="363"/>
    </location>
</feature>
<dbReference type="GO" id="GO:0051213">
    <property type="term" value="F:dioxygenase activity"/>
    <property type="evidence" value="ECO:0007669"/>
    <property type="project" value="UniProtKB-KW"/>
</dbReference>
<dbReference type="GO" id="GO:0016020">
    <property type="term" value="C:membrane"/>
    <property type="evidence" value="ECO:0007669"/>
    <property type="project" value="TreeGrafter"/>
</dbReference>
<organism evidence="7 8">
    <name type="scientific">Tribonema minus</name>
    <dbReference type="NCBI Taxonomy" id="303371"/>
    <lineage>
        <taxon>Eukaryota</taxon>
        <taxon>Sar</taxon>
        <taxon>Stramenopiles</taxon>
        <taxon>Ochrophyta</taxon>
        <taxon>PX clade</taxon>
        <taxon>Xanthophyceae</taxon>
        <taxon>Tribonematales</taxon>
        <taxon>Tribonemataceae</taxon>
        <taxon>Tribonema</taxon>
    </lineage>
</organism>
<evidence type="ECO:0000256" key="3">
    <source>
        <dbReference type="ARBA" id="ARBA00023002"/>
    </source>
</evidence>
<keyword evidence="5" id="KW-0732">Signal</keyword>
<comment type="caution">
    <text evidence="7">The sequence shown here is derived from an EMBL/GenBank/DDBJ whole genome shotgun (WGS) entry which is preliminary data.</text>
</comment>
<dbReference type="Pfam" id="PF05118">
    <property type="entry name" value="Asp_Arg_Hydrox"/>
    <property type="match status" value="1"/>
</dbReference>
<feature type="chain" id="PRO_5032999965" evidence="5">
    <location>
        <begin position="17"/>
        <end position="363"/>
    </location>
</feature>
<dbReference type="InterPro" id="IPR051821">
    <property type="entry name" value="Asp/Asn_beta-hydroxylase"/>
</dbReference>
<proteinExistence type="inferred from homology"/>
<keyword evidence="3" id="KW-0560">Oxidoreductase</keyword>
<gene>
    <name evidence="7" type="ORF">JKP88DRAFT_268735</name>
</gene>
<dbReference type="Proteomes" id="UP000664859">
    <property type="component" value="Unassembled WGS sequence"/>
</dbReference>
<sequence>MKAMVPSLLLLPAAVAFVRHHPALPVLRPGTRTSAPLMSAAPAATDTESLGDKIERALVIRFGKDKVQRVVDCFNKSRKGEAFEMQWPDKGLQQASSYMEGLFAEPWHDAADGNMYPWAAKLEQQAGVIASELKAVMAKKGVEKQGTNIWSVAARDDALAYGPDWRTLVLQDRVWDPVNMQLFPKTAAIVQECGIPSCEVFFAKQAPRTGIKPHTDDTNFILTAHLGLDVPEGECRMTVGDETREWRNNKMLIFDTSFVHSTANDSDRPRTVLLMRFFHPEVTADERRALQFIFEVVDNPLLVSDDDPAVANANAAAAAAAAAGKSVPLPVAEAEPLNTEGMTRQERRQLEREQKKKAAKRQG</sequence>
<accession>A0A835YZ42</accession>
<reference evidence="7" key="1">
    <citation type="submission" date="2021-02" db="EMBL/GenBank/DDBJ databases">
        <title>First Annotated Genome of the Yellow-green Alga Tribonema minus.</title>
        <authorList>
            <person name="Mahan K.M."/>
        </authorList>
    </citation>
    <scope>NUCLEOTIDE SEQUENCE</scope>
    <source>
        <strain evidence="7">UTEX B ZZ1240</strain>
    </source>
</reference>
<feature type="domain" description="Aspartyl/asparaginy/proline hydroxylase" evidence="6">
    <location>
        <begin position="124"/>
        <end position="280"/>
    </location>
</feature>
<evidence type="ECO:0000313" key="7">
    <source>
        <dbReference type="EMBL" id="KAG5183449.1"/>
    </source>
</evidence>
<evidence type="ECO:0000313" key="8">
    <source>
        <dbReference type="Proteomes" id="UP000664859"/>
    </source>
</evidence>
<keyword evidence="2" id="KW-0223">Dioxygenase</keyword>
<protein>
    <submittedName>
        <fullName evidence="7">Aspartyl/Asparaginyl beta-hydroxylase-domain-containing protein</fullName>
    </submittedName>
</protein>
<comment type="similarity">
    <text evidence="1">Belongs to the aspartyl/asparaginyl beta-hydroxylase family.</text>
</comment>
<keyword evidence="8" id="KW-1185">Reference proteome</keyword>
<dbReference type="OrthoDB" id="438431at2759"/>
<dbReference type="PANTHER" id="PTHR46332:SF5">
    <property type="entry name" value="ASPARTATE BETA-HYDROXYLASE DOMAIN CONTAINING 2"/>
    <property type="match status" value="1"/>
</dbReference>
<dbReference type="InterPro" id="IPR027443">
    <property type="entry name" value="IPNS-like_sf"/>
</dbReference>
<dbReference type="AlphaFoldDB" id="A0A835YZ42"/>
<dbReference type="PANTHER" id="PTHR46332">
    <property type="entry name" value="ASPARTATE BETA-HYDROXYLASE DOMAIN-CONTAINING PROTEIN 2"/>
    <property type="match status" value="1"/>
</dbReference>
<dbReference type="InterPro" id="IPR007803">
    <property type="entry name" value="Asp/Arg/Pro-Hydrxlase"/>
</dbReference>
<feature type="signal peptide" evidence="5">
    <location>
        <begin position="1"/>
        <end position="16"/>
    </location>
</feature>
<evidence type="ECO:0000256" key="4">
    <source>
        <dbReference type="SAM" id="MobiDB-lite"/>
    </source>
</evidence>
<dbReference type="Gene3D" id="2.60.120.330">
    <property type="entry name" value="B-lactam Antibiotic, Isopenicillin N Synthase, Chain"/>
    <property type="match status" value="1"/>
</dbReference>
<name>A0A835YZ42_9STRA</name>
<feature type="compositionally biased region" description="Basic and acidic residues" evidence="4">
    <location>
        <begin position="343"/>
        <end position="356"/>
    </location>
</feature>
<evidence type="ECO:0000256" key="2">
    <source>
        <dbReference type="ARBA" id="ARBA00022964"/>
    </source>
</evidence>
<dbReference type="SUPFAM" id="SSF51197">
    <property type="entry name" value="Clavaminate synthase-like"/>
    <property type="match status" value="1"/>
</dbReference>